<dbReference type="AlphaFoldDB" id="A0A0A9BQS4"/>
<sequence length="34" mass="3933">MMITLVGTCLHCCNAQDIWQDSANPRFILPQKRK</sequence>
<evidence type="ECO:0000313" key="1">
    <source>
        <dbReference type="EMBL" id="JAD65721.1"/>
    </source>
</evidence>
<organism evidence="1">
    <name type="scientific">Arundo donax</name>
    <name type="common">Giant reed</name>
    <name type="synonym">Donax arundinaceus</name>
    <dbReference type="NCBI Taxonomy" id="35708"/>
    <lineage>
        <taxon>Eukaryota</taxon>
        <taxon>Viridiplantae</taxon>
        <taxon>Streptophyta</taxon>
        <taxon>Embryophyta</taxon>
        <taxon>Tracheophyta</taxon>
        <taxon>Spermatophyta</taxon>
        <taxon>Magnoliopsida</taxon>
        <taxon>Liliopsida</taxon>
        <taxon>Poales</taxon>
        <taxon>Poaceae</taxon>
        <taxon>PACMAD clade</taxon>
        <taxon>Arundinoideae</taxon>
        <taxon>Arundineae</taxon>
        <taxon>Arundo</taxon>
    </lineage>
</organism>
<accession>A0A0A9BQS4</accession>
<protein>
    <submittedName>
        <fullName evidence="1">Uncharacterized protein</fullName>
    </submittedName>
</protein>
<proteinExistence type="predicted"/>
<dbReference type="EMBL" id="GBRH01232174">
    <property type="protein sequence ID" value="JAD65721.1"/>
    <property type="molecule type" value="Transcribed_RNA"/>
</dbReference>
<reference evidence="1" key="1">
    <citation type="submission" date="2014-09" db="EMBL/GenBank/DDBJ databases">
        <authorList>
            <person name="Magalhaes I.L.F."/>
            <person name="Oliveira U."/>
            <person name="Santos F.R."/>
            <person name="Vidigal T.H.D.A."/>
            <person name="Brescovit A.D."/>
            <person name="Santos A.J."/>
        </authorList>
    </citation>
    <scope>NUCLEOTIDE SEQUENCE</scope>
    <source>
        <tissue evidence="1">Shoot tissue taken approximately 20 cm above the soil surface</tissue>
    </source>
</reference>
<name>A0A0A9BQS4_ARUDO</name>
<reference evidence="1" key="2">
    <citation type="journal article" date="2015" name="Data Brief">
        <title>Shoot transcriptome of the giant reed, Arundo donax.</title>
        <authorList>
            <person name="Barrero R.A."/>
            <person name="Guerrero F.D."/>
            <person name="Moolhuijzen P."/>
            <person name="Goolsby J.A."/>
            <person name="Tidwell J."/>
            <person name="Bellgard S.E."/>
            <person name="Bellgard M.I."/>
        </authorList>
    </citation>
    <scope>NUCLEOTIDE SEQUENCE</scope>
    <source>
        <tissue evidence="1">Shoot tissue taken approximately 20 cm above the soil surface</tissue>
    </source>
</reference>